<keyword evidence="3" id="KW-1185">Reference proteome</keyword>
<evidence type="ECO:0000313" key="2">
    <source>
        <dbReference type="EMBL" id="TDY66731.1"/>
    </source>
</evidence>
<evidence type="ECO:0000256" key="1">
    <source>
        <dbReference type="SAM" id="MobiDB-lite"/>
    </source>
</evidence>
<comment type="caution">
    <text evidence="2">The sequence shown here is derived from an EMBL/GenBank/DDBJ whole genome shotgun (WGS) entry which is preliminary data.</text>
</comment>
<evidence type="ECO:0000313" key="3">
    <source>
        <dbReference type="Proteomes" id="UP000294684"/>
    </source>
</evidence>
<organism evidence="2 3">
    <name type="scientific">Leptospira meyeri</name>
    <dbReference type="NCBI Taxonomy" id="29508"/>
    <lineage>
        <taxon>Bacteria</taxon>
        <taxon>Pseudomonadati</taxon>
        <taxon>Spirochaetota</taxon>
        <taxon>Spirochaetia</taxon>
        <taxon>Leptospirales</taxon>
        <taxon>Leptospiraceae</taxon>
        <taxon>Leptospira</taxon>
    </lineage>
</organism>
<proteinExistence type="predicted"/>
<dbReference type="Proteomes" id="UP000294684">
    <property type="component" value="Unassembled WGS sequence"/>
</dbReference>
<dbReference type="OrthoDB" id="322866at2"/>
<sequence>MVELCLQELAEERFKRNRIGNICEVRWNKLRRQYGKESMNIRHVKRITNRVTWNCLKKYNKKNHEVYSKIGYMGYAFTVKRGDKEADMKELKVALDRTLYYMNSKIYRNRMQGLEIPIMTFEGNGIDGQYNPHLHGYVLIPKGEVRNFKRKLREELAKSLFNRPKENGPRRKPNKLWMQKIKGDGVAYFGYCGREESPEHGQELDKLDWDLSSFGFVSEPDHKRSKRLMKRIYRRFPETELNSELFHRVICMLHWIHKRKSMPYYLRTFIPPFETFSFPKEQKKKKKSSNPYQTKEPILSSIPVSDRNSHDQIVWNQCSTTRNSIPVN</sequence>
<name>A0A4R8MM80_LEPME</name>
<gene>
    <name evidence="2" type="ORF">CLV96_3840</name>
</gene>
<feature type="region of interest" description="Disordered" evidence="1">
    <location>
        <begin position="280"/>
        <end position="308"/>
    </location>
</feature>
<accession>A0A4R8MM80</accession>
<reference evidence="2 3" key="1">
    <citation type="submission" date="2019-03" db="EMBL/GenBank/DDBJ databases">
        <title>Genomic Encyclopedia of Archaeal and Bacterial Type Strains, Phase II (KMG-II): from individual species to whole genera.</title>
        <authorList>
            <person name="Goeker M."/>
        </authorList>
    </citation>
    <scope>NUCLEOTIDE SEQUENCE [LARGE SCALE GENOMIC DNA]</scope>
    <source>
        <strain evidence="2 3">DSM 21537</strain>
    </source>
</reference>
<protein>
    <recommendedName>
        <fullName evidence="4">Replication protein</fullName>
    </recommendedName>
</protein>
<dbReference type="EMBL" id="SORO01000005">
    <property type="protein sequence ID" value="TDY66731.1"/>
    <property type="molecule type" value="Genomic_DNA"/>
</dbReference>
<evidence type="ECO:0008006" key="4">
    <source>
        <dbReference type="Google" id="ProtNLM"/>
    </source>
</evidence>
<dbReference type="AlphaFoldDB" id="A0A4R8MM80"/>